<sequence>MEYNFTLKYQLSDDDNDHDEIVERLGAAGCDDALVGIGIPGRIALMFAREAESANAAIVTALADVRAAVPAARLVEATPDLVGLTDVAETIGVSRQNMRKLMTSHSASFPLPVHEGSASVWHLADVLHWLAQRGSYDIDPILLDVAQATMQVNLARSATRLPPEVRQQLEPLLT</sequence>
<accession>A0A3G8HAI5</accession>
<proteinExistence type="predicted"/>
<gene>
    <name evidence="1" type="ORF">EHF44_24820</name>
</gene>
<reference evidence="2" key="1">
    <citation type="submission" date="2018-11" db="EMBL/GenBank/DDBJ databases">
        <title>FDA dAtabase for Regulatory Grade micrObial Sequences (FDA-ARGOS): Supporting development and validation of Infectious Disease Dx tests.</title>
        <authorList>
            <person name="Goldberg B."/>
            <person name="Campos J."/>
            <person name="Tallon L."/>
            <person name="Sadzewicz L."/>
            <person name="Zhao X."/>
            <person name="Vavikolanu K."/>
            <person name="Mehta A."/>
            <person name="Aluvathingal J."/>
            <person name="Nadendla S."/>
            <person name="Geyer C."/>
            <person name="Nandy P."/>
            <person name="Yan Y."/>
            <person name="Sichtig H."/>
        </authorList>
    </citation>
    <scope>NUCLEOTIDE SEQUENCE [LARGE SCALE GENOMIC DNA]</scope>
    <source>
        <strain evidence="2">FDAARGOS_614</strain>
    </source>
</reference>
<evidence type="ECO:0000313" key="2">
    <source>
        <dbReference type="Proteomes" id="UP000270411"/>
    </source>
</evidence>
<organism evidence="1 2">
    <name type="scientific">Cupriavidus pauculus</name>
    <dbReference type="NCBI Taxonomy" id="82633"/>
    <lineage>
        <taxon>Bacteria</taxon>
        <taxon>Pseudomonadati</taxon>
        <taxon>Pseudomonadota</taxon>
        <taxon>Betaproteobacteria</taxon>
        <taxon>Burkholderiales</taxon>
        <taxon>Burkholderiaceae</taxon>
        <taxon>Cupriavidus</taxon>
    </lineage>
</organism>
<protein>
    <submittedName>
        <fullName evidence="1">DNA-binding protein</fullName>
    </submittedName>
</protein>
<dbReference type="Proteomes" id="UP000270411">
    <property type="component" value="Chromosome 2"/>
</dbReference>
<dbReference type="GO" id="GO:0003677">
    <property type="term" value="F:DNA binding"/>
    <property type="evidence" value="ECO:0007669"/>
    <property type="project" value="UniProtKB-KW"/>
</dbReference>
<keyword evidence="1" id="KW-0238">DNA-binding</keyword>
<dbReference type="RefSeq" id="WP_124686333.1">
    <property type="nucleotide sequence ID" value="NZ_CP033970.1"/>
</dbReference>
<dbReference type="EMBL" id="CP033970">
    <property type="protein sequence ID" value="AZG16602.1"/>
    <property type="molecule type" value="Genomic_DNA"/>
</dbReference>
<dbReference type="OrthoDB" id="7860618at2"/>
<dbReference type="AlphaFoldDB" id="A0A3G8HAI5"/>
<name>A0A3G8HAI5_9BURK</name>
<evidence type="ECO:0000313" key="1">
    <source>
        <dbReference type="EMBL" id="AZG16602.1"/>
    </source>
</evidence>
<dbReference type="KEGG" id="cpau:EHF44_24820"/>